<organism evidence="2 3">
    <name type="scientific">Carnegiea gigantea</name>
    <dbReference type="NCBI Taxonomy" id="171969"/>
    <lineage>
        <taxon>Eukaryota</taxon>
        <taxon>Viridiplantae</taxon>
        <taxon>Streptophyta</taxon>
        <taxon>Embryophyta</taxon>
        <taxon>Tracheophyta</taxon>
        <taxon>Spermatophyta</taxon>
        <taxon>Magnoliopsida</taxon>
        <taxon>eudicotyledons</taxon>
        <taxon>Gunneridae</taxon>
        <taxon>Pentapetalae</taxon>
        <taxon>Caryophyllales</taxon>
        <taxon>Cactineae</taxon>
        <taxon>Cactaceae</taxon>
        <taxon>Cactoideae</taxon>
        <taxon>Echinocereeae</taxon>
        <taxon>Carnegiea</taxon>
    </lineage>
</organism>
<gene>
    <name evidence="2" type="ORF">Cgig2_028795</name>
</gene>
<name>A0A9Q1GV02_9CARY</name>
<protein>
    <submittedName>
        <fullName evidence="2">Uncharacterized protein</fullName>
    </submittedName>
</protein>
<evidence type="ECO:0000313" key="2">
    <source>
        <dbReference type="EMBL" id="KAJ8425078.1"/>
    </source>
</evidence>
<dbReference type="AlphaFoldDB" id="A0A9Q1GV02"/>
<dbReference type="Proteomes" id="UP001153076">
    <property type="component" value="Unassembled WGS sequence"/>
</dbReference>
<evidence type="ECO:0000256" key="1">
    <source>
        <dbReference type="SAM" id="MobiDB-lite"/>
    </source>
</evidence>
<feature type="compositionally biased region" description="Polar residues" evidence="1">
    <location>
        <begin position="57"/>
        <end position="66"/>
    </location>
</feature>
<comment type="caution">
    <text evidence="2">The sequence shown here is derived from an EMBL/GenBank/DDBJ whole genome shotgun (WGS) entry which is preliminary data.</text>
</comment>
<evidence type="ECO:0000313" key="3">
    <source>
        <dbReference type="Proteomes" id="UP001153076"/>
    </source>
</evidence>
<proteinExistence type="predicted"/>
<sequence>MCLPEDASPPIGMIRQHLPAAGRGYKKPLSTAKTGGLGRTPTVALLGPMPTLTIAQATGAQESQPLPSCPMRNTFDKPAGLKSKNKPRALREEPLNDNELPSTIRATSVPRVPLTKGTTGETISYDLMHLNPKTPENTASFMSKMGTPSPSVES</sequence>
<keyword evidence="3" id="KW-1185">Reference proteome</keyword>
<accession>A0A9Q1GV02</accession>
<feature type="region of interest" description="Disordered" evidence="1">
    <location>
        <begin position="131"/>
        <end position="154"/>
    </location>
</feature>
<reference evidence="2" key="1">
    <citation type="submission" date="2022-04" db="EMBL/GenBank/DDBJ databases">
        <title>Carnegiea gigantea Genome sequencing and assembly v2.</title>
        <authorList>
            <person name="Copetti D."/>
            <person name="Sanderson M.J."/>
            <person name="Burquez A."/>
            <person name="Wojciechowski M.F."/>
        </authorList>
    </citation>
    <scope>NUCLEOTIDE SEQUENCE</scope>
    <source>
        <strain evidence="2">SGP5-SGP5p</strain>
        <tissue evidence="2">Aerial part</tissue>
    </source>
</reference>
<feature type="compositionally biased region" description="Polar residues" evidence="1">
    <location>
        <begin position="134"/>
        <end position="154"/>
    </location>
</feature>
<feature type="region of interest" description="Disordered" evidence="1">
    <location>
        <begin position="57"/>
        <end position="118"/>
    </location>
</feature>
<dbReference type="EMBL" id="JAKOGI010001549">
    <property type="protein sequence ID" value="KAJ8425078.1"/>
    <property type="molecule type" value="Genomic_DNA"/>
</dbReference>